<dbReference type="AlphaFoldDB" id="A0A1S3YKP9"/>
<sequence>MEQDPSFFGVIRLYFNSKFKENMALTFTPLSWLLWSGKHQEPKISNGSSSNSSPDSGLWELDTLKFPLDRRRNMTSSSRKVKRKWQSREERKIDREYDIVIVPSDGGCVSGSESDDSDWSVGWLEPHGPGFHSDDDSDDSFAVLVPCYGCGCANVEENAQDKFLQAVGNLNDIYATELALKMCDLYLLLEHWCKFAVEGEVKKRMTEKTEFLKTKEAKGMVVCYAFYHFLCKYP</sequence>
<evidence type="ECO:0000313" key="2">
    <source>
        <dbReference type="RefSeq" id="XP_016452814.1"/>
    </source>
</evidence>
<dbReference type="GeneID" id="107777327"/>
<dbReference type="RefSeq" id="XP_016452814.1">
    <property type="nucleotide sequence ID" value="XM_016597328.2"/>
</dbReference>
<accession>A0A1S3YKP9</accession>
<dbReference type="PANTHER" id="PTHR34464">
    <property type="entry name" value="OS09G0376300 PROTEIN"/>
    <property type="match status" value="1"/>
</dbReference>
<dbReference type="KEGG" id="nta:107777327"/>
<dbReference type="STRING" id="4097.A0A1S3YKP9"/>
<dbReference type="OrthoDB" id="686813at2759"/>
<dbReference type="PANTHER" id="PTHR34464:SF6">
    <property type="match status" value="1"/>
</dbReference>
<name>A0A1S3YKP9_TOBAC</name>
<keyword evidence="1" id="KW-1185">Reference proteome</keyword>
<reference evidence="2" key="2">
    <citation type="submission" date="2025-08" db="UniProtKB">
        <authorList>
            <consortium name="RefSeq"/>
        </authorList>
    </citation>
    <scope>IDENTIFICATION</scope>
    <source>
        <tissue evidence="2">Leaf</tissue>
    </source>
</reference>
<dbReference type="Proteomes" id="UP000790787">
    <property type="component" value="Chromosome 12"/>
</dbReference>
<dbReference type="PaxDb" id="4097-A0A1S3YKP9"/>
<gene>
    <name evidence="2" type="primary">LOC107777327</name>
</gene>
<protein>
    <submittedName>
        <fullName evidence="2">Uncharacterized protein LOC107777327 isoform X1</fullName>
    </submittedName>
    <submittedName>
        <fullName evidence="2">Uncharacterized protein isoform X1</fullName>
    </submittedName>
</protein>
<dbReference type="RefSeq" id="XP_016452814.1">
    <property type="nucleotide sequence ID" value="XM_016597328.1"/>
</dbReference>
<reference evidence="1" key="1">
    <citation type="journal article" date="2014" name="Nat. Commun.">
        <title>The tobacco genome sequence and its comparison with those of tomato and potato.</title>
        <authorList>
            <person name="Sierro N."/>
            <person name="Battey J.N."/>
            <person name="Ouadi S."/>
            <person name="Bakaher N."/>
            <person name="Bovet L."/>
            <person name="Willig A."/>
            <person name="Goepfert S."/>
            <person name="Peitsch M.C."/>
            <person name="Ivanov N.V."/>
        </authorList>
    </citation>
    <scope>NUCLEOTIDE SEQUENCE [LARGE SCALE GENOMIC DNA]</scope>
</reference>
<organism evidence="1 2">
    <name type="scientific">Nicotiana tabacum</name>
    <name type="common">Common tobacco</name>
    <dbReference type="NCBI Taxonomy" id="4097"/>
    <lineage>
        <taxon>Eukaryota</taxon>
        <taxon>Viridiplantae</taxon>
        <taxon>Streptophyta</taxon>
        <taxon>Embryophyta</taxon>
        <taxon>Tracheophyta</taxon>
        <taxon>Spermatophyta</taxon>
        <taxon>Magnoliopsida</taxon>
        <taxon>eudicotyledons</taxon>
        <taxon>Gunneridae</taxon>
        <taxon>Pentapetalae</taxon>
        <taxon>asterids</taxon>
        <taxon>lamiids</taxon>
        <taxon>Solanales</taxon>
        <taxon>Solanaceae</taxon>
        <taxon>Nicotianoideae</taxon>
        <taxon>Nicotianeae</taxon>
        <taxon>Nicotiana</taxon>
    </lineage>
</organism>
<evidence type="ECO:0000313" key="1">
    <source>
        <dbReference type="Proteomes" id="UP000790787"/>
    </source>
</evidence>
<proteinExistence type="predicted"/>